<name>A0A383CYI8_9ZZZZ</name>
<evidence type="ECO:0000313" key="1">
    <source>
        <dbReference type="EMBL" id="SVE37356.1"/>
    </source>
</evidence>
<proteinExistence type="predicted"/>
<accession>A0A383CYI8</accession>
<evidence type="ECO:0008006" key="2">
    <source>
        <dbReference type="Google" id="ProtNLM"/>
    </source>
</evidence>
<gene>
    <name evidence="1" type="ORF">METZ01_LOCUS490210</name>
</gene>
<dbReference type="EMBL" id="UINC01212851">
    <property type="protein sequence ID" value="SVE37356.1"/>
    <property type="molecule type" value="Genomic_DNA"/>
</dbReference>
<organism evidence="1">
    <name type="scientific">marine metagenome</name>
    <dbReference type="NCBI Taxonomy" id="408172"/>
    <lineage>
        <taxon>unclassified sequences</taxon>
        <taxon>metagenomes</taxon>
        <taxon>ecological metagenomes</taxon>
    </lineage>
</organism>
<protein>
    <recommendedName>
        <fullName evidence="2">Regulatory protein RecX</fullName>
    </recommendedName>
</protein>
<sequence>MDLPINNEELKELMDALNESNHPDAMKRQFRNELHKKLRLTKFLIEEGYPHKKVLREVFDIVA</sequence>
<reference evidence="1" key="1">
    <citation type="submission" date="2018-05" db="EMBL/GenBank/DDBJ databases">
        <authorList>
            <person name="Lanie J.A."/>
            <person name="Ng W.-L."/>
            <person name="Kazmierczak K.M."/>
            <person name="Andrzejewski T.M."/>
            <person name="Davidsen T.M."/>
            <person name="Wayne K.J."/>
            <person name="Tettelin H."/>
            <person name="Glass J.I."/>
            <person name="Rusch D."/>
            <person name="Podicherti R."/>
            <person name="Tsui H.-C.T."/>
            <person name="Winkler M.E."/>
        </authorList>
    </citation>
    <scope>NUCLEOTIDE SEQUENCE</scope>
</reference>
<dbReference type="AlphaFoldDB" id="A0A383CYI8"/>